<dbReference type="CDD" id="cd07377">
    <property type="entry name" value="WHTH_GntR"/>
    <property type="match status" value="1"/>
</dbReference>
<evidence type="ECO:0000259" key="5">
    <source>
        <dbReference type="PROSITE" id="PS50949"/>
    </source>
</evidence>
<dbReference type="PANTHER" id="PTHR43537">
    <property type="entry name" value="TRANSCRIPTIONAL REGULATOR, GNTR FAMILY"/>
    <property type="match status" value="1"/>
</dbReference>
<evidence type="ECO:0000256" key="1">
    <source>
        <dbReference type="ARBA" id="ARBA00023015"/>
    </source>
</evidence>
<dbReference type="RefSeq" id="WP_309792652.1">
    <property type="nucleotide sequence ID" value="NZ_JAVDPW010000002.1"/>
</dbReference>
<dbReference type="SUPFAM" id="SSF48008">
    <property type="entry name" value="GntR ligand-binding domain-like"/>
    <property type="match status" value="1"/>
</dbReference>
<dbReference type="SUPFAM" id="SSF46785">
    <property type="entry name" value="Winged helix' DNA-binding domain"/>
    <property type="match status" value="1"/>
</dbReference>
<dbReference type="InterPro" id="IPR036388">
    <property type="entry name" value="WH-like_DNA-bd_sf"/>
</dbReference>
<dbReference type="SMART" id="SM00345">
    <property type="entry name" value="HTH_GNTR"/>
    <property type="match status" value="1"/>
</dbReference>
<evidence type="ECO:0000313" key="6">
    <source>
        <dbReference type="EMBL" id="MDR6288640.1"/>
    </source>
</evidence>
<dbReference type="InterPro" id="IPR011711">
    <property type="entry name" value="GntR_C"/>
</dbReference>
<evidence type="ECO:0000256" key="3">
    <source>
        <dbReference type="ARBA" id="ARBA00023163"/>
    </source>
</evidence>
<comment type="caution">
    <text evidence="6">The sequence shown here is derived from an EMBL/GenBank/DDBJ whole genome shotgun (WGS) entry which is preliminary data.</text>
</comment>
<name>A0ABU1JJ48_9PROT</name>
<dbReference type="PROSITE" id="PS50949">
    <property type="entry name" value="HTH_GNTR"/>
    <property type="match status" value="1"/>
</dbReference>
<protein>
    <submittedName>
        <fullName evidence="6">DNA-binding GntR family transcriptional regulator</fullName>
    </submittedName>
</protein>
<dbReference type="Proteomes" id="UP001262410">
    <property type="component" value="Unassembled WGS sequence"/>
</dbReference>
<dbReference type="PANTHER" id="PTHR43537:SF5">
    <property type="entry name" value="UXU OPERON TRANSCRIPTIONAL REGULATOR"/>
    <property type="match status" value="1"/>
</dbReference>
<dbReference type="Gene3D" id="1.20.120.530">
    <property type="entry name" value="GntR ligand-binding domain-like"/>
    <property type="match status" value="1"/>
</dbReference>
<keyword evidence="3" id="KW-0804">Transcription</keyword>
<dbReference type="Pfam" id="PF07729">
    <property type="entry name" value="FCD"/>
    <property type="match status" value="1"/>
</dbReference>
<keyword evidence="2 6" id="KW-0238">DNA-binding</keyword>
<reference evidence="6 7" key="1">
    <citation type="submission" date="2023-07" db="EMBL/GenBank/DDBJ databases">
        <title>Sorghum-associated microbial communities from plants grown in Nebraska, USA.</title>
        <authorList>
            <person name="Schachtman D."/>
        </authorList>
    </citation>
    <scope>NUCLEOTIDE SEQUENCE [LARGE SCALE GENOMIC DNA]</scope>
    <source>
        <strain evidence="6 7">584</strain>
    </source>
</reference>
<feature type="region of interest" description="Disordered" evidence="4">
    <location>
        <begin position="218"/>
        <end position="237"/>
    </location>
</feature>
<organism evidence="6 7">
    <name type="scientific">Inquilinus ginsengisoli</name>
    <dbReference type="NCBI Taxonomy" id="363840"/>
    <lineage>
        <taxon>Bacteria</taxon>
        <taxon>Pseudomonadati</taxon>
        <taxon>Pseudomonadota</taxon>
        <taxon>Alphaproteobacteria</taxon>
        <taxon>Rhodospirillales</taxon>
        <taxon>Rhodospirillaceae</taxon>
        <taxon>Inquilinus</taxon>
    </lineage>
</organism>
<sequence>MTLPPARRMSDVAYEKLRQAIIRAEFEPGVPIEEKRVMERLEVGRTPLREALQRLSQEDLVKNVPQRGYFVSTTSATDLFQLIEFRQHAEVLAARLAAARASAGHLTDFGLILAEARAGAAAGNQDLAWNIEIDERMHRLVAKASGNGYLAQALNRLYALSVRSLYLSHVPITLIRDELETMQALHDALASRDADGAEAAMRRHLDFNVVNLVASGTRPAPHPVPAAVPGDGQGPGR</sequence>
<dbReference type="EMBL" id="JAVDPW010000002">
    <property type="protein sequence ID" value="MDR6288640.1"/>
    <property type="molecule type" value="Genomic_DNA"/>
</dbReference>
<dbReference type="InterPro" id="IPR000524">
    <property type="entry name" value="Tscrpt_reg_HTH_GntR"/>
</dbReference>
<keyword evidence="7" id="KW-1185">Reference proteome</keyword>
<dbReference type="Gene3D" id="1.10.10.10">
    <property type="entry name" value="Winged helix-like DNA-binding domain superfamily/Winged helix DNA-binding domain"/>
    <property type="match status" value="1"/>
</dbReference>
<keyword evidence="1" id="KW-0805">Transcription regulation</keyword>
<evidence type="ECO:0000256" key="4">
    <source>
        <dbReference type="SAM" id="MobiDB-lite"/>
    </source>
</evidence>
<dbReference type="InterPro" id="IPR036390">
    <property type="entry name" value="WH_DNA-bd_sf"/>
</dbReference>
<evidence type="ECO:0000256" key="2">
    <source>
        <dbReference type="ARBA" id="ARBA00023125"/>
    </source>
</evidence>
<proteinExistence type="predicted"/>
<dbReference type="InterPro" id="IPR008920">
    <property type="entry name" value="TF_FadR/GntR_C"/>
</dbReference>
<dbReference type="Pfam" id="PF00392">
    <property type="entry name" value="GntR"/>
    <property type="match status" value="1"/>
</dbReference>
<dbReference type="SMART" id="SM00895">
    <property type="entry name" value="FCD"/>
    <property type="match status" value="1"/>
</dbReference>
<feature type="domain" description="HTH gntR-type" evidence="5">
    <location>
        <begin position="7"/>
        <end position="74"/>
    </location>
</feature>
<accession>A0ABU1JJ48</accession>
<gene>
    <name evidence="6" type="ORF">E9232_001147</name>
</gene>
<evidence type="ECO:0000313" key="7">
    <source>
        <dbReference type="Proteomes" id="UP001262410"/>
    </source>
</evidence>
<dbReference type="GO" id="GO:0003677">
    <property type="term" value="F:DNA binding"/>
    <property type="evidence" value="ECO:0007669"/>
    <property type="project" value="UniProtKB-KW"/>
</dbReference>